<comment type="caution">
    <text evidence="1">The sequence shown here is derived from an EMBL/GenBank/DDBJ whole genome shotgun (WGS) entry which is preliminary data.</text>
</comment>
<protein>
    <recommendedName>
        <fullName evidence="3">Glycoside hydrolase family 42 N-terminal domain-containing protein</fullName>
    </recommendedName>
</protein>
<gene>
    <name evidence="1" type="ORF">KSZ_10850</name>
</gene>
<accession>A0ABQ3VBE1</accession>
<evidence type="ECO:0000313" key="2">
    <source>
        <dbReference type="Proteomes" id="UP000635565"/>
    </source>
</evidence>
<dbReference type="EMBL" id="BNJJ01000003">
    <property type="protein sequence ID" value="GHO83079.1"/>
    <property type="molecule type" value="Genomic_DNA"/>
</dbReference>
<dbReference type="Proteomes" id="UP000635565">
    <property type="component" value="Unassembled WGS sequence"/>
</dbReference>
<sequence length="325" mass="37933">MDITVAYFHPFFHPEAVKRDLEHIRASGANSIVYAIHEQEEQRWPRDFERGLRIAQDAGLKVYLSLGRFGNLFAGPTFMPSWYTFRHPQSLVKDRHGRVHDMTCFNHESFRSWLFSEVDYYLNTYPLNGIVIDELRVPDITCFCSVCRALCPDITDLQHFRRRSMIDFLNELFSCVKRADRQAKTSIVLLPQDLSLTEELATIPSLDTIGCHLFWQLLGADVSTVETWGQQLVDVVKRHGKRSQLWLQNFNLDEAEEEMLEAAFSGLLRSEPDDIACYYFWRNNANPEHVWQQTRGLLRRIPRRQLFWQTLPRIPVPNIAGNESS</sequence>
<dbReference type="Gene3D" id="3.20.20.80">
    <property type="entry name" value="Glycosidases"/>
    <property type="match status" value="1"/>
</dbReference>
<name>A0ABQ3VBE1_9CHLR</name>
<dbReference type="RefSeq" id="WP_201360729.1">
    <property type="nucleotide sequence ID" value="NZ_BNJJ01000003.1"/>
</dbReference>
<dbReference type="InterPro" id="IPR017853">
    <property type="entry name" value="GH"/>
</dbReference>
<dbReference type="SUPFAM" id="SSF51445">
    <property type="entry name" value="(Trans)glycosidases"/>
    <property type="match status" value="1"/>
</dbReference>
<reference evidence="1 2" key="1">
    <citation type="journal article" date="2021" name="Int. J. Syst. Evol. Microbiol.">
        <title>Reticulibacter mediterranei gen. nov., sp. nov., within the new family Reticulibacteraceae fam. nov., and Ktedonospora formicarum gen. nov., sp. nov., Ktedonobacter robiniae sp. nov., Dictyobacter formicarum sp. nov. and Dictyobacter arantiisoli sp. nov., belonging to the class Ktedonobacteria.</title>
        <authorList>
            <person name="Yabe S."/>
            <person name="Zheng Y."/>
            <person name="Wang C.M."/>
            <person name="Sakai Y."/>
            <person name="Abe K."/>
            <person name="Yokota A."/>
            <person name="Donadio S."/>
            <person name="Cavaletti L."/>
            <person name="Monciardini P."/>
        </authorList>
    </citation>
    <scope>NUCLEOTIDE SEQUENCE [LARGE SCALE GENOMIC DNA]</scope>
    <source>
        <strain evidence="1 2">SOSP1-9</strain>
    </source>
</reference>
<evidence type="ECO:0000313" key="1">
    <source>
        <dbReference type="EMBL" id="GHO83079.1"/>
    </source>
</evidence>
<keyword evidence="2" id="KW-1185">Reference proteome</keyword>
<proteinExistence type="predicted"/>
<organism evidence="1 2">
    <name type="scientific">Dictyobacter formicarum</name>
    <dbReference type="NCBI Taxonomy" id="2778368"/>
    <lineage>
        <taxon>Bacteria</taxon>
        <taxon>Bacillati</taxon>
        <taxon>Chloroflexota</taxon>
        <taxon>Ktedonobacteria</taxon>
        <taxon>Ktedonobacterales</taxon>
        <taxon>Dictyobacteraceae</taxon>
        <taxon>Dictyobacter</taxon>
    </lineage>
</organism>
<evidence type="ECO:0008006" key="3">
    <source>
        <dbReference type="Google" id="ProtNLM"/>
    </source>
</evidence>